<protein>
    <submittedName>
        <fullName evidence="1">Uncharacterized protein</fullName>
    </submittedName>
</protein>
<comment type="caution">
    <text evidence="1">The sequence shown here is derived from an EMBL/GenBank/DDBJ whole genome shotgun (WGS) entry which is preliminary data.</text>
</comment>
<reference evidence="1 2" key="1">
    <citation type="journal article" date="2016" name="Nat. Commun.">
        <title>Thousands of microbial genomes shed light on interconnected biogeochemical processes in an aquifer system.</title>
        <authorList>
            <person name="Anantharaman K."/>
            <person name="Brown C.T."/>
            <person name="Hug L.A."/>
            <person name="Sharon I."/>
            <person name="Castelle C.J."/>
            <person name="Probst A.J."/>
            <person name="Thomas B.C."/>
            <person name="Singh A."/>
            <person name="Wilkins M.J."/>
            <person name="Karaoz U."/>
            <person name="Brodie E.L."/>
            <person name="Williams K.H."/>
            <person name="Hubbard S.S."/>
            <person name="Banfield J.F."/>
        </authorList>
    </citation>
    <scope>NUCLEOTIDE SEQUENCE [LARGE SCALE GENOMIC DNA]</scope>
</reference>
<dbReference type="Proteomes" id="UP000177362">
    <property type="component" value="Unassembled WGS sequence"/>
</dbReference>
<proteinExistence type="predicted"/>
<name>A0A1G2KNY7_9BACT</name>
<accession>A0A1G2KNY7</accession>
<sequence length="130" mass="15002">MEQLDSGEQHVTQELSEFQREIAERKAGEEHGDFSSKHLVKSGEEIYQGGVEPEKLTTEDRAIWEKVKAGSAGQEDLRAYADGFYDEKGERRIEIDESRFNFLAFIRNMMQLQMFGQRIPGLDNDSVERK</sequence>
<evidence type="ECO:0000313" key="1">
    <source>
        <dbReference type="EMBL" id="OHA00362.1"/>
    </source>
</evidence>
<dbReference type="EMBL" id="MHQJ01000049">
    <property type="protein sequence ID" value="OHA00362.1"/>
    <property type="molecule type" value="Genomic_DNA"/>
</dbReference>
<evidence type="ECO:0000313" key="2">
    <source>
        <dbReference type="Proteomes" id="UP000177362"/>
    </source>
</evidence>
<organism evidence="1 2">
    <name type="scientific">Candidatus Sungbacteria bacterium RIFCSPHIGHO2_02_FULL_49_12</name>
    <dbReference type="NCBI Taxonomy" id="1802271"/>
    <lineage>
        <taxon>Bacteria</taxon>
        <taxon>Candidatus Sungiibacteriota</taxon>
    </lineage>
</organism>
<dbReference type="AlphaFoldDB" id="A0A1G2KNY7"/>
<gene>
    <name evidence="1" type="ORF">A3C11_01710</name>
</gene>